<feature type="active site" evidence="3">
    <location>
        <position position="14"/>
    </location>
</feature>
<sequence length="271" mass="30489">MRAASEFLTPVTLELGGKSPVIVDEGVDLPTVARRIVWAKLLNAGQICVTPDYVLNIGQQRDKLVEHMIEAIKEFYGEDQKACPDFCRIITQRQFDRLSSLLKSTRGKIAFGGNTDSEQFYIQPTIITDVDGEDSLMGEEIFGPILPIIQAESLEKAIDLINKRPKPLSLYVFSDEQKHVDKVLKGTSSGSVCVNDVMMQMSLDTLPFGGVGNSGMGRYHGKYTFDTFTHEKAVLHRSSGFEKLLFMRYPPYTESKLSWARRFLAKWRSPI</sequence>
<evidence type="ECO:0000256" key="4">
    <source>
        <dbReference type="RuleBase" id="RU003345"/>
    </source>
</evidence>
<evidence type="ECO:0000313" key="6">
    <source>
        <dbReference type="Proteomes" id="UP000887540"/>
    </source>
</evidence>
<protein>
    <submittedName>
        <fullName evidence="7">Aldehyde dehydrogenase domain-containing protein</fullName>
    </submittedName>
</protein>
<evidence type="ECO:0000313" key="7">
    <source>
        <dbReference type="WBParaSite" id="ACRNAN_scaffold14237.g11148.t1"/>
    </source>
</evidence>
<dbReference type="InterPro" id="IPR016161">
    <property type="entry name" value="Ald_DH/histidinol_DH"/>
</dbReference>
<dbReference type="FunFam" id="3.40.309.10:FF:000003">
    <property type="entry name" value="Aldehyde dehydrogenase"/>
    <property type="match status" value="1"/>
</dbReference>
<dbReference type="InterPro" id="IPR016163">
    <property type="entry name" value="Ald_DH_C"/>
</dbReference>
<dbReference type="Pfam" id="PF00171">
    <property type="entry name" value="Aldedh"/>
    <property type="match status" value="1"/>
</dbReference>
<dbReference type="Proteomes" id="UP000887540">
    <property type="component" value="Unplaced"/>
</dbReference>
<evidence type="ECO:0000256" key="3">
    <source>
        <dbReference type="PROSITE-ProRule" id="PRU10007"/>
    </source>
</evidence>
<dbReference type="PROSITE" id="PS00687">
    <property type="entry name" value="ALDEHYDE_DEHYDR_GLU"/>
    <property type="match status" value="1"/>
</dbReference>
<dbReference type="Gene3D" id="3.40.605.10">
    <property type="entry name" value="Aldehyde Dehydrogenase, Chain A, domain 1"/>
    <property type="match status" value="1"/>
</dbReference>
<dbReference type="GO" id="GO:0004029">
    <property type="term" value="F:aldehyde dehydrogenase (NAD+) activity"/>
    <property type="evidence" value="ECO:0007669"/>
    <property type="project" value="TreeGrafter"/>
</dbReference>
<dbReference type="InterPro" id="IPR016162">
    <property type="entry name" value="Ald_DH_N"/>
</dbReference>
<dbReference type="SUPFAM" id="SSF53720">
    <property type="entry name" value="ALDH-like"/>
    <property type="match status" value="1"/>
</dbReference>
<dbReference type="InterPro" id="IPR015590">
    <property type="entry name" value="Aldehyde_DH_dom"/>
</dbReference>
<name>A0A914CSW3_9BILA</name>
<evidence type="ECO:0000256" key="1">
    <source>
        <dbReference type="ARBA" id="ARBA00009986"/>
    </source>
</evidence>
<dbReference type="AlphaFoldDB" id="A0A914CSW3"/>
<dbReference type="PANTHER" id="PTHR43570">
    <property type="entry name" value="ALDEHYDE DEHYDROGENASE"/>
    <property type="match status" value="1"/>
</dbReference>
<keyword evidence="2 4" id="KW-0560">Oxidoreductase</keyword>
<proteinExistence type="inferred from homology"/>
<dbReference type="GO" id="GO:0005737">
    <property type="term" value="C:cytoplasm"/>
    <property type="evidence" value="ECO:0007669"/>
    <property type="project" value="TreeGrafter"/>
</dbReference>
<dbReference type="InterPro" id="IPR029510">
    <property type="entry name" value="Ald_DH_CS_GLU"/>
</dbReference>
<dbReference type="Gene3D" id="3.40.309.10">
    <property type="entry name" value="Aldehyde Dehydrogenase, Chain A, domain 2"/>
    <property type="match status" value="1"/>
</dbReference>
<accession>A0A914CSW3</accession>
<organism evidence="6 7">
    <name type="scientific">Acrobeloides nanus</name>
    <dbReference type="NCBI Taxonomy" id="290746"/>
    <lineage>
        <taxon>Eukaryota</taxon>
        <taxon>Metazoa</taxon>
        <taxon>Ecdysozoa</taxon>
        <taxon>Nematoda</taxon>
        <taxon>Chromadorea</taxon>
        <taxon>Rhabditida</taxon>
        <taxon>Tylenchina</taxon>
        <taxon>Cephalobomorpha</taxon>
        <taxon>Cephaloboidea</taxon>
        <taxon>Cephalobidae</taxon>
        <taxon>Acrobeloides</taxon>
    </lineage>
</organism>
<evidence type="ECO:0000256" key="2">
    <source>
        <dbReference type="ARBA" id="ARBA00023002"/>
    </source>
</evidence>
<reference evidence="7" key="1">
    <citation type="submission" date="2022-11" db="UniProtKB">
        <authorList>
            <consortium name="WormBaseParasite"/>
        </authorList>
    </citation>
    <scope>IDENTIFICATION</scope>
</reference>
<dbReference type="InterPro" id="IPR012394">
    <property type="entry name" value="Aldehyde_DH_NAD(P)"/>
</dbReference>
<evidence type="ECO:0000259" key="5">
    <source>
        <dbReference type="Pfam" id="PF00171"/>
    </source>
</evidence>
<dbReference type="GO" id="GO:0006081">
    <property type="term" value="P:aldehyde metabolic process"/>
    <property type="evidence" value="ECO:0007669"/>
    <property type="project" value="InterPro"/>
</dbReference>
<comment type="similarity">
    <text evidence="1 4">Belongs to the aldehyde dehydrogenase family.</text>
</comment>
<dbReference type="PANTHER" id="PTHR43570:SF16">
    <property type="entry name" value="ALDEHYDE DEHYDROGENASE TYPE III, ISOFORM Q"/>
    <property type="match status" value="1"/>
</dbReference>
<dbReference type="WBParaSite" id="ACRNAN_scaffold14237.g11148.t1">
    <property type="protein sequence ID" value="ACRNAN_scaffold14237.g11148.t1"/>
    <property type="gene ID" value="ACRNAN_scaffold14237.g11148"/>
</dbReference>
<feature type="domain" description="Aldehyde dehydrogenase" evidence="5">
    <location>
        <begin position="1"/>
        <end position="234"/>
    </location>
</feature>
<keyword evidence="6" id="KW-1185">Reference proteome</keyword>